<comment type="caution">
    <text evidence="2">The sequence shown here is derived from an EMBL/GenBank/DDBJ whole genome shotgun (WGS) entry which is preliminary data.</text>
</comment>
<proteinExistence type="predicted"/>
<feature type="region of interest" description="Disordered" evidence="1">
    <location>
        <begin position="1"/>
        <end position="21"/>
    </location>
</feature>
<feature type="compositionally biased region" description="Basic and acidic residues" evidence="1">
    <location>
        <begin position="1"/>
        <end position="17"/>
    </location>
</feature>
<reference evidence="2 3" key="1">
    <citation type="submission" date="2013-07" db="EMBL/GenBank/DDBJ databases">
        <authorList>
            <consortium name="DOE Joint Genome Institute"/>
            <person name="Eisen J."/>
            <person name="Huntemann M."/>
            <person name="Han J."/>
            <person name="Chen A."/>
            <person name="Kyrpides N."/>
            <person name="Mavromatis K."/>
            <person name="Markowitz V."/>
            <person name="Palaniappan K."/>
            <person name="Ivanova N."/>
            <person name="Schaumberg A."/>
            <person name="Pati A."/>
            <person name="Liolios K."/>
            <person name="Nordberg H.P."/>
            <person name="Cantor M.N."/>
            <person name="Hua S.X."/>
            <person name="Woyke T."/>
        </authorList>
    </citation>
    <scope>NUCLEOTIDE SEQUENCE [LARGE SCALE GENOMIC DNA]</scope>
    <source>
        <strain evidence="2 3">DSM 44712</strain>
    </source>
</reference>
<evidence type="ECO:0000256" key="1">
    <source>
        <dbReference type="SAM" id="MobiDB-lite"/>
    </source>
</evidence>
<evidence type="ECO:0000313" key="2">
    <source>
        <dbReference type="EMBL" id="EXG83021.1"/>
    </source>
</evidence>
<keyword evidence="3" id="KW-1185">Reference proteome</keyword>
<dbReference type="Proteomes" id="UP000021053">
    <property type="component" value="Unassembled WGS sequence"/>
</dbReference>
<dbReference type="AlphaFoldDB" id="A0A011AM27"/>
<accession>A0A011AM27</accession>
<dbReference type="RefSeq" id="WP_035853298.1">
    <property type="nucleotide sequence ID" value="NZ_KK073874.1"/>
</dbReference>
<gene>
    <name evidence="2" type="ORF">CryarDRAFT_4228</name>
</gene>
<evidence type="ECO:0000313" key="3">
    <source>
        <dbReference type="Proteomes" id="UP000021053"/>
    </source>
</evidence>
<dbReference type="OrthoDB" id="1917183at2"/>
<sequence length="489" mass="52844">MAAERHGVRFPDVDGRRSSSRTGADIVADSLVRVDGRLAGQARQATEWRKDYAEYFAASTRVSALAKDSVAIAEHGLQSAWDRLVFRGADGTQTPLTAWARDLPADDRLTTAHVDGDAERLTRVEVPYRGQVLHGVALERQLREWVRRGIVEQGFADAVQSVVEQPERLALDGYEVILLGAGAEMGPIEPLLRWGVRVVAVDVPNPAIWERLRGLPSAGTLTYPQLDDVPGVDIGADLPALAGWLSARWSGDRIPILGSHAYADGAAHVEVNLAADVLARTLTTARPDAVLSYLHTPTDSFLVPSDAVAEARERGRSRRWNSAAHRAAALASGRRLFRPAYPETYADDTGRAWGLSDTLVPIQGPNYALAKRLQRWRAVLQHSAGRRISSTVAPASWTRSVTKNRVLNSVYAGAGAFGVEIFQPDTARALGAAKLVADVHRPLASADAHPESVFIDAAHGGLWRQPFDPRTALGVAALIGGPKALFGRR</sequence>
<dbReference type="PATRIC" id="fig|927661.3.peg.4201"/>
<protein>
    <submittedName>
        <fullName evidence="2">Uncharacterized protein</fullName>
    </submittedName>
</protein>
<dbReference type="EMBL" id="JFBT01000001">
    <property type="protein sequence ID" value="EXG83021.1"/>
    <property type="molecule type" value="Genomic_DNA"/>
</dbReference>
<dbReference type="HOGENOM" id="CLU_043113_0_0_11"/>
<name>A0A011AM27_9ACTN</name>
<organism evidence="2 3">
    <name type="scientific">Cryptosporangium arvum DSM 44712</name>
    <dbReference type="NCBI Taxonomy" id="927661"/>
    <lineage>
        <taxon>Bacteria</taxon>
        <taxon>Bacillati</taxon>
        <taxon>Actinomycetota</taxon>
        <taxon>Actinomycetes</taxon>
        <taxon>Cryptosporangiales</taxon>
        <taxon>Cryptosporangiaceae</taxon>
        <taxon>Cryptosporangium</taxon>
    </lineage>
</organism>